<keyword evidence="3" id="KW-1185">Reference proteome</keyword>
<dbReference type="Proteomes" id="UP000067626">
    <property type="component" value="Chromosome"/>
</dbReference>
<sequence>MSPPRTHRRDASPPRDQARSPFTAILEQLVASTPGARGAALVDFEGETVDYAGGVDPYELKVAAAHWLIVLTEISDSPLGPLRQFIVRARSHSYIIRQLQPGYAIVLLLHPRAAFSVSDRALLDADARICLEAGWQQPRTSSRWYGVDVEMDRGRPARLRGTRGEGDWQPVEVMGFMLGLRPREQGFRIRLHNGAEMLLVRERLGHWFADERVDG</sequence>
<evidence type="ECO:0000259" key="1">
    <source>
        <dbReference type="SMART" id="SM00960"/>
    </source>
</evidence>
<dbReference type="InterPro" id="IPR004942">
    <property type="entry name" value="Roadblock/LAMTOR2_dom"/>
</dbReference>
<reference evidence="2 3" key="1">
    <citation type="submission" date="2015-07" db="EMBL/GenBank/DDBJ databases">
        <title>Genome analysis of myxobacterium Chondromyces crocatus Cm c5 reveals a high potential for natural compound synthesis and the genetic basis for the loss of fruiting body formation.</title>
        <authorList>
            <person name="Zaburannyi N."/>
            <person name="Bunk B."/>
            <person name="Maier J."/>
            <person name="Overmann J."/>
            <person name="Mueller R."/>
        </authorList>
    </citation>
    <scope>NUCLEOTIDE SEQUENCE [LARGE SCALE GENOMIC DNA]</scope>
    <source>
        <strain evidence="2 3">Cm c5</strain>
    </source>
</reference>
<name>A0A0K1EM00_CHOCO</name>
<evidence type="ECO:0000313" key="2">
    <source>
        <dbReference type="EMBL" id="AKT41856.1"/>
    </source>
</evidence>
<accession>A0A0K1EM00</accession>
<dbReference type="SUPFAM" id="SSF103196">
    <property type="entry name" value="Roadblock/LC7 domain"/>
    <property type="match status" value="1"/>
</dbReference>
<dbReference type="AlphaFoldDB" id="A0A0K1EM00"/>
<gene>
    <name evidence="2" type="ORF">CMC5_060770</name>
</gene>
<dbReference type="RefSeq" id="WP_050433571.1">
    <property type="nucleotide sequence ID" value="NZ_CP012159.1"/>
</dbReference>
<dbReference type="STRING" id="52.CMC5_060770"/>
<proteinExistence type="predicted"/>
<organism evidence="2 3">
    <name type="scientific">Chondromyces crocatus</name>
    <dbReference type="NCBI Taxonomy" id="52"/>
    <lineage>
        <taxon>Bacteria</taxon>
        <taxon>Pseudomonadati</taxon>
        <taxon>Myxococcota</taxon>
        <taxon>Polyangia</taxon>
        <taxon>Polyangiales</taxon>
        <taxon>Polyangiaceae</taxon>
        <taxon>Chondromyces</taxon>
    </lineage>
</organism>
<protein>
    <recommendedName>
        <fullName evidence="1">Roadblock/LAMTOR2 domain-containing protein</fullName>
    </recommendedName>
</protein>
<evidence type="ECO:0000313" key="3">
    <source>
        <dbReference type="Proteomes" id="UP000067626"/>
    </source>
</evidence>
<dbReference type="EMBL" id="CP012159">
    <property type="protein sequence ID" value="AKT41856.1"/>
    <property type="molecule type" value="Genomic_DNA"/>
</dbReference>
<dbReference type="OrthoDB" id="5402169at2"/>
<dbReference type="KEGG" id="ccro:CMC5_060770"/>
<dbReference type="SMART" id="SM00960">
    <property type="entry name" value="Robl_LC7"/>
    <property type="match status" value="1"/>
</dbReference>
<feature type="domain" description="Roadblock/LAMTOR2" evidence="1">
    <location>
        <begin position="23"/>
        <end position="109"/>
    </location>
</feature>